<evidence type="ECO:0000313" key="2">
    <source>
        <dbReference type="EMBL" id="SFM68179.1"/>
    </source>
</evidence>
<proteinExistence type="predicted"/>
<dbReference type="AlphaFoldDB" id="A0A1I4SUX5"/>
<dbReference type="Pfam" id="PF01883">
    <property type="entry name" value="FeS_assembly_P"/>
    <property type="match status" value="1"/>
</dbReference>
<dbReference type="SUPFAM" id="SSF117916">
    <property type="entry name" value="Fe-S cluster assembly (FSCA) domain-like"/>
    <property type="match status" value="1"/>
</dbReference>
<dbReference type="EMBL" id="FOUJ01000004">
    <property type="protein sequence ID" value="SFM68179.1"/>
    <property type="molecule type" value="Genomic_DNA"/>
</dbReference>
<name>A0A1I4SUX5_9EURY</name>
<reference evidence="3" key="1">
    <citation type="submission" date="2016-10" db="EMBL/GenBank/DDBJ databases">
        <authorList>
            <person name="Varghese N."/>
            <person name="Submissions S."/>
        </authorList>
    </citation>
    <scope>NUCLEOTIDE SEQUENCE [LARGE SCALE GENOMIC DNA]</scope>
    <source>
        <strain evidence="3">Mob M</strain>
    </source>
</reference>
<dbReference type="PANTHER" id="PTHR42831:SF1">
    <property type="entry name" value="FE-S PROTEIN MATURATION AUXILIARY FACTOR YITW"/>
    <property type="match status" value="1"/>
</dbReference>
<keyword evidence="3" id="KW-1185">Reference proteome</keyword>
<dbReference type="PANTHER" id="PTHR42831">
    <property type="entry name" value="FE-S PROTEIN MATURATION AUXILIARY FACTOR YITW"/>
    <property type="match status" value="1"/>
</dbReference>
<evidence type="ECO:0000259" key="1">
    <source>
        <dbReference type="Pfam" id="PF01883"/>
    </source>
</evidence>
<sequence>MVTEKEVIDVLRECYDPEIPVNIVDLGFVRGIDIEGDSVHIKLTLTTPGCPMHQRIGDDVRDKVLGIEGVKDVEVEFVFDSPWTPDEMSDEAKKKLGIDDR</sequence>
<dbReference type="Proteomes" id="UP000198535">
    <property type="component" value="Unassembled WGS sequence"/>
</dbReference>
<feature type="domain" description="MIP18 family-like" evidence="1">
    <location>
        <begin position="5"/>
        <end position="76"/>
    </location>
</feature>
<dbReference type="InterPro" id="IPR052339">
    <property type="entry name" value="Fe-S_Maturation_MIP18"/>
</dbReference>
<protein>
    <submittedName>
        <fullName evidence="2">Metal-sulfur cluster biosynthetic enzyme</fullName>
    </submittedName>
</protein>
<gene>
    <name evidence="2" type="ORF">SAMN04488696_2024</name>
</gene>
<dbReference type="Gene3D" id="3.30.300.130">
    <property type="entry name" value="Fe-S cluster assembly (FSCA)"/>
    <property type="match status" value="1"/>
</dbReference>
<organism evidence="2 3">
    <name type="scientific">Methanolobus profundi</name>
    <dbReference type="NCBI Taxonomy" id="487685"/>
    <lineage>
        <taxon>Archaea</taxon>
        <taxon>Methanobacteriati</taxon>
        <taxon>Methanobacteriota</taxon>
        <taxon>Stenosarchaea group</taxon>
        <taxon>Methanomicrobia</taxon>
        <taxon>Methanosarcinales</taxon>
        <taxon>Methanosarcinaceae</taxon>
        <taxon>Methanolobus</taxon>
    </lineage>
</organism>
<dbReference type="RefSeq" id="WP_091936544.1">
    <property type="nucleotide sequence ID" value="NZ_FOUJ01000004.1"/>
</dbReference>
<dbReference type="OrthoDB" id="371709at2157"/>
<dbReference type="STRING" id="487685.SAMN04488696_2024"/>
<dbReference type="InterPro" id="IPR034904">
    <property type="entry name" value="FSCA_dom_sf"/>
</dbReference>
<accession>A0A1I4SUX5</accession>
<dbReference type="InterPro" id="IPR002744">
    <property type="entry name" value="MIP18-like"/>
</dbReference>
<evidence type="ECO:0000313" key="3">
    <source>
        <dbReference type="Proteomes" id="UP000198535"/>
    </source>
</evidence>